<dbReference type="PATRIC" id="fig|33888.3.peg.1920"/>
<dbReference type="Gene3D" id="3.40.50.2000">
    <property type="entry name" value="Glycogen Phosphorylase B"/>
    <property type="match status" value="2"/>
</dbReference>
<protein>
    <submittedName>
        <fullName evidence="1">GDP-mannose--glycolipid 4-beta-D-mannosyltransferase</fullName>
    </submittedName>
</protein>
<dbReference type="KEGG" id="rtn:A6122_1742"/>
<organism evidence="1 2">
    <name type="scientific">Rathayibacter tritici</name>
    <dbReference type="NCBI Taxonomy" id="33888"/>
    <lineage>
        <taxon>Bacteria</taxon>
        <taxon>Bacillati</taxon>
        <taxon>Actinomycetota</taxon>
        <taxon>Actinomycetes</taxon>
        <taxon>Micrococcales</taxon>
        <taxon>Microbacteriaceae</taxon>
        <taxon>Rathayibacter</taxon>
    </lineage>
</organism>
<dbReference type="GO" id="GO:0016757">
    <property type="term" value="F:glycosyltransferase activity"/>
    <property type="evidence" value="ECO:0007669"/>
    <property type="project" value="UniProtKB-KW"/>
</dbReference>
<proteinExistence type="predicted"/>
<dbReference type="RefSeq" id="WP_068254051.1">
    <property type="nucleotide sequence ID" value="NZ_CP015515.1"/>
</dbReference>
<keyword evidence="1" id="KW-0808">Transferase</keyword>
<gene>
    <name evidence="1" type="ORF">A6122_1742</name>
</gene>
<keyword evidence="1" id="KW-0328">Glycosyltransferase</keyword>
<name>A0A160KTH0_9MICO</name>
<evidence type="ECO:0000313" key="1">
    <source>
        <dbReference type="EMBL" id="AND16873.1"/>
    </source>
</evidence>
<dbReference type="EMBL" id="CP015515">
    <property type="protein sequence ID" value="AND16873.1"/>
    <property type="molecule type" value="Genomic_DNA"/>
</dbReference>
<sequence>MIGTTQKRNTIRVLLSVAAPDGTTRFVDQVTRFAPRDIDFSFFSWRKAIAGRWDAFHVHWPEFLLRGRSAPIAAVRTFLFLLFLVRLSITRGKVVRTLHNLEPHSPGGRLETALLAALERRTTLFVTLTGVTPVPRNAPSMLIPHGHYRDVLPLEHRRPVQPGRLLSFGRIEPYKNIERLVEVFRGLDDPDLTLGVVGKAPQELAERIAAAAALDPRVTTRFGFVPDEEMVAEMTAAQLVVLPYTEMHNSGILLVALSLGRPVLVPRTPANVLLAQEVGQEWVRMFDGEIGQDDLRAAARATADLPASGPALAGREWSAVGASYARAYHLALDAPVARARRPGETS</sequence>
<evidence type="ECO:0000313" key="2">
    <source>
        <dbReference type="Proteomes" id="UP000077071"/>
    </source>
</evidence>
<dbReference type="Pfam" id="PF13692">
    <property type="entry name" value="Glyco_trans_1_4"/>
    <property type="match status" value="1"/>
</dbReference>
<dbReference type="OrthoDB" id="9771846at2"/>
<reference evidence="1 2" key="1">
    <citation type="submission" date="2016-05" db="EMBL/GenBank/DDBJ databases">
        <title>Complete genome sequence of Rathayibacter tritici NCPPB 1953.</title>
        <authorList>
            <person name="Park J."/>
            <person name="Lee H.-H."/>
            <person name="Lee S.-W."/>
            <person name="Seo Y.-S."/>
        </authorList>
    </citation>
    <scope>NUCLEOTIDE SEQUENCE [LARGE SCALE GENOMIC DNA]</scope>
    <source>
        <strain evidence="1 2">NCPPB 1953</strain>
    </source>
</reference>
<dbReference type="STRING" id="33888.A6122_1742"/>
<keyword evidence="2" id="KW-1185">Reference proteome</keyword>
<dbReference type="SUPFAM" id="SSF53756">
    <property type="entry name" value="UDP-Glycosyltransferase/glycogen phosphorylase"/>
    <property type="match status" value="1"/>
</dbReference>
<accession>A0A160KTH0</accession>
<dbReference type="AlphaFoldDB" id="A0A160KTH0"/>
<dbReference type="Proteomes" id="UP000077071">
    <property type="component" value="Chromosome"/>
</dbReference>